<keyword evidence="2" id="KW-0812">Transmembrane</keyword>
<accession>A0A0C2G2E3</accession>
<evidence type="ECO:0000313" key="3">
    <source>
        <dbReference type="EMBL" id="KIH55110.1"/>
    </source>
</evidence>
<gene>
    <name evidence="3" type="ORF">ANCDUO_14737</name>
</gene>
<keyword evidence="1" id="KW-0503">Monooxygenase</keyword>
<evidence type="ECO:0008006" key="5">
    <source>
        <dbReference type="Google" id="ProtNLM"/>
    </source>
</evidence>
<dbReference type="AlphaFoldDB" id="A0A0C2G2E3"/>
<protein>
    <recommendedName>
        <fullName evidence="5">Cytochrome P450</fullName>
    </recommendedName>
</protein>
<dbReference type="EMBL" id="KN737884">
    <property type="protein sequence ID" value="KIH55110.1"/>
    <property type="molecule type" value="Genomic_DNA"/>
</dbReference>
<dbReference type="Proteomes" id="UP000054047">
    <property type="component" value="Unassembled WGS sequence"/>
</dbReference>
<keyword evidence="2" id="KW-1133">Transmembrane helix</keyword>
<reference evidence="3 4" key="1">
    <citation type="submission" date="2013-12" db="EMBL/GenBank/DDBJ databases">
        <title>Draft genome of the parsitic nematode Ancylostoma duodenale.</title>
        <authorList>
            <person name="Mitreva M."/>
        </authorList>
    </citation>
    <scope>NUCLEOTIDE SEQUENCE [LARGE SCALE GENOMIC DNA]</scope>
    <source>
        <strain evidence="3 4">Zhejiang</strain>
    </source>
</reference>
<keyword evidence="1" id="KW-0560">Oxidoreductase</keyword>
<feature type="transmembrane region" description="Helical" evidence="2">
    <location>
        <begin position="12"/>
        <end position="38"/>
    </location>
</feature>
<keyword evidence="2" id="KW-0472">Membrane</keyword>
<dbReference type="OrthoDB" id="1470350at2759"/>
<keyword evidence="4" id="KW-1185">Reference proteome</keyword>
<proteinExistence type="predicted"/>
<name>A0A0C2G2E3_9BILA</name>
<evidence type="ECO:0000313" key="4">
    <source>
        <dbReference type="Proteomes" id="UP000054047"/>
    </source>
</evidence>
<dbReference type="GO" id="GO:0020037">
    <property type="term" value="F:heme binding"/>
    <property type="evidence" value="ECO:0007669"/>
    <property type="project" value="InterPro"/>
</dbReference>
<dbReference type="InterPro" id="IPR036396">
    <property type="entry name" value="Cyt_P450_sf"/>
</dbReference>
<dbReference type="GO" id="GO:0016705">
    <property type="term" value="F:oxidoreductase activity, acting on paired donors, with incorporation or reduction of molecular oxygen"/>
    <property type="evidence" value="ECO:0007669"/>
    <property type="project" value="InterPro"/>
</dbReference>
<evidence type="ECO:0000256" key="1">
    <source>
        <dbReference type="ARBA" id="ARBA00023033"/>
    </source>
</evidence>
<sequence>MLICDALHFPSLMYPTFSMVLVALAFASIAVSYLVLWMPRLIQWIKQRMRIIELVDRLPGPRAFPLVGCAYQFSFDSYKFTYLMEEIFEKFSDGLNGNGMFRMWLGPVPVVFICRADAAKEATILLEQFSQFADTGRCADVFPLIKLCTLDVICGMFLKMLTSQPKDMYPDLSSFWMHTSTSPNLKHAPFFRSHLPKLVQNRRWE</sequence>
<organism evidence="3 4">
    <name type="scientific">Ancylostoma duodenale</name>
    <dbReference type="NCBI Taxonomy" id="51022"/>
    <lineage>
        <taxon>Eukaryota</taxon>
        <taxon>Metazoa</taxon>
        <taxon>Ecdysozoa</taxon>
        <taxon>Nematoda</taxon>
        <taxon>Chromadorea</taxon>
        <taxon>Rhabditida</taxon>
        <taxon>Rhabditina</taxon>
        <taxon>Rhabditomorpha</taxon>
        <taxon>Strongyloidea</taxon>
        <taxon>Ancylostomatidae</taxon>
        <taxon>Ancylostomatinae</taxon>
        <taxon>Ancylostoma</taxon>
    </lineage>
</organism>
<evidence type="ECO:0000256" key="2">
    <source>
        <dbReference type="SAM" id="Phobius"/>
    </source>
</evidence>
<dbReference type="GO" id="GO:0005506">
    <property type="term" value="F:iron ion binding"/>
    <property type="evidence" value="ECO:0007669"/>
    <property type="project" value="InterPro"/>
</dbReference>
<dbReference type="GO" id="GO:0004497">
    <property type="term" value="F:monooxygenase activity"/>
    <property type="evidence" value="ECO:0007669"/>
    <property type="project" value="UniProtKB-KW"/>
</dbReference>
<dbReference type="SUPFAM" id="SSF48264">
    <property type="entry name" value="Cytochrome P450"/>
    <property type="match status" value="1"/>
</dbReference>
<dbReference type="Gene3D" id="1.10.630.10">
    <property type="entry name" value="Cytochrome P450"/>
    <property type="match status" value="1"/>
</dbReference>